<reference evidence="2" key="1">
    <citation type="submission" date="2020-11" db="EMBL/GenBank/DDBJ databases">
        <authorList>
            <consortium name="DOE Joint Genome Institute"/>
            <person name="Ahrendt S."/>
            <person name="Riley R."/>
            <person name="Andreopoulos W."/>
            <person name="LaButti K."/>
            <person name="Pangilinan J."/>
            <person name="Ruiz-duenas F.J."/>
            <person name="Barrasa J.M."/>
            <person name="Sanchez-Garcia M."/>
            <person name="Camarero S."/>
            <person name="Miyauchi S."/>
            <person name="Serrano A."/>
            <person name="Linde D."/>
            <person name="Babiker R."/>
            <person name="Drula E."/>
            <person name="Ayuso-Fernandez I."/>
            <person name="Pacheco R."/>
            <person name="Padilla G."/>
            <person name="Ferreira P."/>
            <person name="Barriuso J."/>
            <person name="Kellner H."/>
            <person name="Castanera R."/>
            <person name="Alfaro M."/>
            <person name="Ramirez L."/>
            <person name="Pisabarro A.G."/>
            <person name="Kuo A."/>
            <person name="Tritt A."/>
            <person name="Lipzen A."/>
            <person name="He G."/>
            <person name="Yan M."/>
            <person name="Ng V."/>
            <person name="Cullen D."/>
            <person name="Martin F."/>
            <person name="Rosso M.-N."/>
            <person name="Henrissat B."/>
            <person name="Hibbett D."/>
            <person name="Martinez A.T."/>
            <person name="Grigoriev I.V."/>
        </authorList>
    </citation>
    <scope>NUCLEOTIDE SEQUENCE</scope>
    <source>
        <strain evidence="2">AH 44721</strain>
    </source>
</reference>
<evidence type="ECO:0000313" key="3">
    <source>
        <dbReference type="Proteomes" id="UP000724874"/>
    </source>
</evidence>
<organism evidence="2 3">
    <name type="scientific">Gymnopilus junonius</name>
    <name type="common">Spectacular rustgill mushroom</name>
    <name type="synonym">Gymnopilus spectabilis subsp. junonius</name>
    <dbReference type="NCBI Taxonomy" id="109634"/>
    <lineage>
        <taxon>Eukaryota</taxon>
        <taxon>Fungi</taxon>
        <taxon>Dikarya</taxon>
        <taxon>Basidiomycota</taxon>
        <taxon>Agaricomycotina</taxon>
        <taxon>Agaricomycetes</taxon>
        <taxon>Agaricomycetidae</taxon>
        <taxon>Agaricales</taxon>
        <taxon>Agaricineae</taxon>
        <taxon>Hymenogastraceae</taxon>
        <taxon>Gymnopilus</taxon>
    </lineage>
</organism>
<evidence type="ECO:0000313" key="2">
    <source>
        <dbReference type="EMBL" id="KAF8905730.1"/>
    </source>
</evidence>
<dbReference type="Proteomes" id="UP000724874">
    <property type="component" value="Unassembled WGS sequence"/>
</dbReference>
<accession>A0A9P5NQP6</accession>
<dbReference type="SUPFAM" id="SSF81383">
    <property type="entry name" value="F-box domain"/>
    <property type="match status" value="1"/>
</dbReference>
<sequence length="606" mass="69082">MGSLPMKSEHCGVQFSAITSCSDPSLEPEEALRLIDLELAEHFKSVAVLTRLRGRITNFCLPVSRLPAEVLARIFTTYQDAVMKERHARPMAWISITHVCQHWREIAVNYPLLWTHIDFRYPRWAEEMLLRSKPSDLVVHIDSEAQVFTSHGQDIEAFKVVQIFFQQHLTRAVEIVLTGIDDIDLFQAMVICLPVTPVPRLRVLTLGGWGSPPLDADYIDTIELMEARLTNTVSLTTLEVDDAMEWDSKLLTGLIHLSVTNSLDEEFERRPSQLSFTKALGRLDTLQRLGLSYALPRPSDEQRTSNDDVNVALPNLQKVKLTDTVSLVLDFLRQVSIPATTPIDLCCAILSPTQDPFLEVVSKAAAHIRRFASHPSTEQRPPKIRAAEVELNPEFFDLRVWTTYKVHGRSEIRHCDIPGSHPHFMRLNFDSEPVPLHDDVAIKIVEEVWRSFPFQNLKALHIDSQESNYLRRLSSSTFTEIFETLVRLSSLYVTGPIIESIIPALTPELDHKAEDPSLTQRMHVLPSLHFLQVINITFDDVFTIRSFKLFLRGRARIGHGLKVLHLIDGRVRTEEDPLTLKRYVKSFSWKERDYSGVSDDIDLLPA</sequence>
<dbReference type="EMBL" id="JADNYJ010000021">
    <property type="protein sequence ID" value="KAF8905730.1"/>
    <property type="molecule type" value="Genomic_DNA"/>
</dbReference>
<feature type="domain" description="F-box" evidence="1">
    <location>
        <begin position="64"/>
        <end position="120"/>
    </location>
</feature>
<gene>
    <name evidence="2" type="ORF">CPB84DRAFT_1771055</name>
</gene>
<evidence type="ECO:0000259" key="1">
    <source>
        <dbReference type="Pfam" id="PF12937"/>
    </source>
</evidence>
<dbReference type="PROSITE" id="PS51257">
    <property type="entry name" value="PROKAR_LIPOPROTEIN"/>
    <property type="match status" value="1"/>
</dbReference>
<dbReference type="InterPro" id="IPR001810">
    <property type="entry name" value="F-box_dom"/>
</dbReference>
<dbReference type="Pfam" id="PF12937">
    <property type="entry name" value="F-box-like"/>
    <property type="match status" value="1"/>
</dbReference>
<dbReference type="Gene3D" id="1.20.1280.50">
    <property type="match status" value="1"/>
</dbReference>
<protein>
    <recommendedName>
        <fullName evidence="1">F-box domain-containing protein</fullName>
    </recommendedName>
</protein>
<name>A0A9P5NQP6_GYMJU</name>
<comment type="caution">
    <text evidence="2">The sequence shown here is derived from an EMBL/GenBank/DDBJ whole genome shotgun (WGS) entry which is preliminary data.</text>
</comment>
<keyword evidence="3" id="KW-1185">Reference proteome</keyword>
<dbReference type="OrthoDB" id="2884925at2759"/>
<dbReference type="InterPro" id="IPR036047">
    <property type="entry name" value="F-box-like_dom_sf"/>
</dbReference>
<proteinExistence type="predicted"/>
<dbReference type="AlphaFoldDB" id="A0A9P5NQP6"/>